<proteinExistence type="predicted"/>
<organism evidence="1">
    <name type="scientific">Acinetobacter baumannii</name>
    <dbReference type="NCBI Taxonomy" id="470"/>
    <lineage>
        <taxon>Bacteria</taxon>
        <taxon>Pseudomonadati</taxon>
        <taxon>Pseudomonadota</taxon>
        <taxon>Gammaproteobacteria</taxon>
        <taxon>Moraxellales</taxon>
        <taxon>Moraxellaceae</taxon>
        <taxon>Acinetobacter</taxon>
        <taxon>Acinetobacter calcoaceticus/baumannii complex</taxon>
    </lineage>
</organism>
<evidence type="ECO:0000313" key="1">
    <source>
        <dbReference type="EMBL" id="NDY30626.1"/>
    </source>
</evidence>
<reference evidence="1" key="1">
    <citation type="submission" date="2020-02" db="EMBL/GenBank/DDBJ databases">
        <title>Whole genome shot-gun sequencing of clinical Carbapenem resistant A. baumannii.</title>
        <authorList>
            <person name="Veeraraghavan B."/>
            <person name="Mathur P."/>
            <person name="Vijayakumar S."/>
            <person name="Vasudevan K."/>
            <person name="Lincy M."/>
            <person name="Kirubananthan A."/>
        </authorList>
    </citation>
    <scope>NUCLEOTIDE SEQUENCE</scope>
    <source>
        <strain evidence="1">BP723</strain>
    </source>
</reference>
<accession>A0A6B2QYE7</accession>
<dbReference type="EMBL" id="JAAGSD010000015">
    <property type="protein sequence ID" value="NDY30626.1"/>
    <property type="molecule type" value="Genomic_DNA"/>
</dbReference>
<sequence length="47" mass="5233">KVFEPADEYFLSVAATAEGPMPNATAHYWRRFGGLVATNERLNHALL</sequence>
<gene>
    <name evidence="1" type="ORF">G3N04_11710</name>
</gene>
<comment type="caution">
    <text evidence="1">The sequence shown here is derived from an EMBL/GenBank/DDBJ whole genome shotgun (WGS) entry which is preliminary data.</text>
</comment>
<protein>
    <submittedName>
        <fullName evidence="1">Phenylacetic acid degradation operon negative regulatory protein PaaX</fullName>
    </submittedName>
</protein>
<feature type="non-terminal residue" evidence="1">
    <location>
        <position position="1"/>
    </location>
</feature>
<name>A0A6B2QYE7_ACIBA</name>
<dbReference type="AlphaFoldDB" id="A0A6B2QYE7"/>